<gene>
    <name evidence="1" type="ORF">Esi_0268_0006</name>
</gene>
<accession>D7FU73</accession>
<dbReference type="EMBL" id="FN648451">
    <property type="protein sequence ID" value="CBJ31600.1"/>
    <property type="molecule type" value="Genomic_DNA"/>
</dbReference>
<keyword evidence="2" id="KW-1185">Reference proteome</keyword>
<reference evidence="1 2" key="1">
    <citation type="journal article" date="2010" name="Nature">
        <title>The Ectocarpus genome and the independent evolution of multicellularity in brown algae.</title>
        <authorList>
            <person name="Cock J.M."/>
            <person name="Sterck L."/>
            <person name="Rouze P."/>
            <person name="Scornet D."/>
            <person name="Allen A.E."/>
            <person name="Amoutzias G."/>
            <person name="Anthouard V."/>
            <person name="Artiguenave F."/>
            <person name="Aury J.M."/>
            <person name="Badger J.H."/>
            <person name="Beszteri B."/>
            <person name="Billiau K."/>
            <person name="Bonnet E."/>
            <person name="Bothwell J.H."/>
            <person name="Bowler C."/>
            <person name="Boyen C."/>
            <person name="Brownlee C."/>
            <person name="Carrano C.J."/>
            <person name="Charrier B."/>
            <person name="Cho G.Y."/>
            <person name="Coelho S.M."/>
            <person name="Collen J."/>
            <person name="Corre E."/>
            <person name="Da Silva C."/>
            <person name="Delage L."/>
            <person name="Delaroque N."/>
            <person name="Dittami S.M."/>
            <person name="Doulbeau S."/>
            <person name="Elias M."/>
            <person name="Farnham G."/>
            <person name="Gachon C.M."/>
            <person name="Gschloessl B."/>
            <person name="Heesch S."/>
            <person name="Jabbari K."/>
            <person name="Jubin C."/>
            <person name="Kawai H."/>
            <person name="Kimura K."/>
            <person name="Kloareg B."/>
            <person name="Kupper F.C."/>
            <person name="Lang D."/>
            <person name="Le Bail A."/>
            <person name="Leblanc C."/>
            <person name="Lerouge P."/>
            <person name="Lohr M."/>
            <person name="Lopez P.J."/>
            <person name="Martens C."/>
            <person name="Maumus F."/>
            <person name="Michel G."/>
            <person name="Miranda-Saavedra D."/>
            <person name="Morales J."/>
            <person name="Moreau H."/>
            <person name="Motomura T."/>
            <person name="Nagasato C."/>
            <person name="Napoli C.A."/>
            <person name="Nelson D.R."/>
            <person name="Nyvall-Collen P."/>
            <person name="Peters A.F."/>
            <person name="Pommier C."/>
            <person name="Potin P."/>
            <person name="Poulain J."/>
            <person name="Quesneville H."/>
            <person name="Read B."/>
            <person name="Rensing S.A."/>
            <person name="Ritter A."/>
            <person name="Rousvoal S."/>
            <person name="Samanta M."/>
            <person name="Samson G."/>
            <person name="Schroeder D.C."/>
            <person name="Segurens B."/>
            <person name="Strittmatter M."/>
            <person name="Tonon T."/>
            <person name="Tregear J.W."/>
            <person name="Valentin K."/>
            <person name="von Dassow P."/>
            <person name="Yamagishi T."/>
            <person name="Van de Peer Y."/>
            <person name="Wincker P."/>
        </authorList>
    </citation>
    <scope>NUCLEOTIDE SEQUENCE [LARGE SCALE GENOMIC DNA]</scope>
    <source>
        <strain evidence="2">Ec32 / CCAP1310/4</strain>
    </source>
</reference>
<evidence type="ECO:0000313" key="1">
    <source>
        <dbReference type="EMBL" id="CBJ31600.1"/>
    </source>
</evidence>
<organism evidence="1 2">
    <name type="scientific">Ectocarpus siliculosus</name>
    <name type="common">Brown alga</name>
    <name type="synonym">Conferva siliculosa</name>
    <dbReference type="NCBI Taxonomy" id="2880"/>
    <lineage>
        <taxon>Eukaryota</taxon>
        <taxon>Sar</taxon>
        <taxon>Stramenopiles</taxon>
        <taxon>Ochrophyta</taxon>
        <taxon>PX clade</taxon>
        <taxon>Phaeophyceae</taxon>
        <taxon>Ectocarpales</taxon>
        <taxon>Ectocarpaceae</taxon>
        <taxon>Ectocarpus</taxon>
    </lineage>
</organism>
<dbReference type="AlphaFoldDB" id="D7FU73"/>
<dbReference type="EMBL" id="FN649730">
    <property type="protein sequence ID" value="CBJ31600.1"/>
    <property type="molecule type" value="Genomic_DNA"/>
</dbReference>
<protein>
    <submittedName>
        <fullName evidence="1">Uncharacterized protein</fullName>
    </submittedName>
</protein>
<sequence length="60" mass="6906">MCNTRSSMFLNSFDFANNVPNSYYLHESSSRSRRPPLSLARGVILLPCIVLIHDEYTELE</sequence>
<proteinExistence type="predicted"/>
<dbReference type="InParanoid" id="D7FU73"/>
<dbReference type="Proteomes" id="UP000002630">
    <property type="component" value="Linkage Group LG05"/>
</dbReference>
<name>D7FU73_ECTSI</name>
<evidence type="ECO:0000313" key="2">
    <source>
        <dbReference type="Proteomes" id="UP000002630"/>
    </source>
</evidence>